<accession>A0ABQ8K5T1</accession>
<feature type="compositionally biased region" description="Polar residues" evidence="1">
    <location>
        <begin position="30"/>
        <end position="44"/>
    </location>
</feature>
<dbReference type="GeneID" id="72002495"/>
<gene>
    <name evidence="4" type="ORF">C8Q71DRAFT_726462</name>
    <name evidence="3" type="ORF">C8Q71DRAFT_861237</name>
</gene>
<dbReference type="Gene3D" id="3.40.970.10">
    <property type="entry name" value="Ribonuclease H1, N-terminal domain"/>
    <property type="match status" value="1"/>
</dbReference>
<feature type="domain" description="Ribonuclease H1 N-terminal" evidence="2">
    <location>
        <begin position="165"/>
        <end position="204"/>
    </location>
</feature>
<evidence type="ECO:0000313" key="5">
    <source>
        <dbReference type="Proteomes" id="UP000814176"/>
    </source>
</evidence>
<protein>
    <recommendedName>
        <fullName evidence="2">Ribonuclease H1 N-terminal domain-containing protein</fullName>
    </recommendedName>
</protein>
<feature type="region of interest" description="Disordered" evidence="1">
    <location>
        <begin position="30"/>
        <end position="70"/>
    </location>
</feature>
<dbReference type="InterPro" id="IPR011320">
    <property type="entry name" value="RNase_H1_N"/>
</dbReference>
<dbReference type="InterPro" id="IPR037056">
    <property type="entry name" value="RNase_H1_N_sf"/>
</dbReference>
<evidence type="ECO:0000313" key="3">
    <source>
        <dbReference type="EMBL" id="KAH9832349.1"/>
    </source>
</evidence>
<dbReference type="InterPro" id="IPR009027">
    <property type="entry name" value="Ribosomal_bL9/RNase_H1_N"/>
</dbReference>
<proteinExistence type="predicted"/>
<evidence type="ECO:0000256" key="1">
    <source>
        <dbReference type="SAM" id="MobiDB-lite"/>
    </source>
</evidence>
<dbReference type="EMBL" id="JADCUA010000022">
    <property type="protein sequence ID" value="KAH9832349.1"/>
    <property type="molecule type" value="Genomic_DNA"/>
</dbReference>
<keyword evidence="5" id="KW-1185">Reference proteome</keyword>
<comment type="caution">
    <text evidence="3">The sequence shown here is derived from an EMBL/GenBank/DDBJ whole genome shotgun (WGS) entry which is preliminary data.</text>
</comment>
<sequence length="223" mass="23941">MVDHKDSEQGAAPNPASLFTLEQVSVVMQTSVTHQGSANPTSNEPLAGESHAGLAEPAPAAVNDRRSRLRSSVVVVVPDDSDDDEAYEVEDRGVGTTPDDDEEYEVADRGVGTTRPSTPVEVSCEGVEAVAPVAPEERGPTLFDRLPQDVRDALAVYINPNPCVYYAVTRGRSIGIFNHWLAVSPLVVEVPGSKYKRCDTFELALDTFLDAVEARDLAIVPVP</sequence>
<evidence type="ECO:0000259" key="2">
    <source>
        <dbReference type="Pfam" id="PF01693"/>
    </source>
</evidence>
<name>A0ABQ8K5T1_9APHY</name>
<dbReference type="EMBL" id="JADCUA010000022">
    <property type="protein sequence ID" value="KAH9832352.1"/>
    <property type="molecule type" value="Genomic_DNA"/>
</dbReference>
<reference evidence="3 5" key="1">
    <citation type="journal article" date="2021" name="Environ. Microbiol.">
        <title>Gene family expansions and transcriptome signatures uncover fungal adaptations to wood decay.</title>
        <authorList>
            <person name="Hage H."/>
            <person name="Miyauchi S."/>
            <person name="Viragh M."/>
            <person name="Drula E."/>
            <person name="Min B."/>
            <person name="Chaduli D."/>
            <person name="Navarro D."/>
            <person name="Favel A."/>
            <person name="Norest M."/>
            <person name="Lesage-Meessen L."/>
            <person name="Balint B."/>
            <person name="Merenyi Z."/>
            <person name="de Eugenio L."/>
            <person name="Morin E."/>
            <person name="Martinez A.T."/>
            <person name="Baldrian P."/>
            <person name="Stursova M."/>
            <person name="Martinez M.J."/>
            <person name="Novotny C."/>
            <person name="Magnuson J.K."/>
            <person name="Spatafora J.W."/>
            <person name="Maurice S."/>
            <person name="Pangilinan J."/>
            <person name="Andreopoulos W."/>
            <person name="LaButti K."/>
            <person name="Hundley H."/>
            <person name="Na H."/>
            <person name="Kuo A."/>
            <person name="Barry K."/>
            <person name="Lipzen A."/>
            <person name="Henrissat B."/>
            <person name="Riley R."/>
            <person name="Ahrendt S."/>
            <person name="Nagy L.G."/>
            <person name="Grigoriev I.V."/>
            <person name="Martin F."/>
            <person name="Rosso M.N."/>
        </authorList>
    </citation>
    <scope>NUCLEOTIDE SEQUENCE [LARGE SCALE GENOMIC DNA]</scope>
    <source>
        <strain evidence="3 5">CIRM-BRFM 1785</strain>
    </source>
</reference>
<evidence type="ECO:0000313" key="4">
    <source>
        <dbReference type="EMBL" id="KAH9832352.1"/>
    </source>
</evidence>
<dbReference type="SUPFAM" id="SSF55658">
    <property type="entry name" value="L9 N-domain-like"/>
    <property type="match status" value="1"/>
</dbReference>
<dbReference type="Pfam" id="PF01693">
    <property type="entry name" value="Cauli_VI"/>
    <property type="match status" value="1"/>
</dbReference>
<dbReference type="Proteomes" id="UP000814176">
    <property type="component" value="Unassembled WGS sequence"/>
</dbReference>
<dbReference type="RefSeq" id="XP_047775371.1">
    <property type="nucleotide sequence ID" value="XM_047921763.1"/>
</dbReference>
<organism evidence="3 5">
    <name type="scientific">Rhodofomes roseus</name>
    <dbReference type="NCBI Taxonomy" id="34475"/>
    <lineage>
        <taxon>Eukaryota</taxon>
        <taxon>Fungi</taxon>
        <taxon>Dikarya</taxon>
        <taxon>Basidiomycota</taxon>
        <taxon>Agaricomycotina</taxon>
        <taxon>Agaricomycetes</taxon>
        <taxon>Polyporales</taxon>
        <taxon>Rhodofomes</taxon>
    </lineage>
</organism>